<keyword evidence="11" id="KW-1185">Reference proteome</keyword>
<dbReference type="InterPro" id="IPR001206">
    <property type="entry name" value="Diacylglycerol_kinase_cat_dom"/>
</dbReference>
<evidence type="ECO:0000259" key="9">
    <source>
        <dbReference type="PROSITE" id="PS50146"/>
    </source>
</evidence>
<name>A0ABX2H8R9_9FIRM</name>
<dbReference type="PROSITE" id="PS50146">
    <property type="entry name" value="DAGK"/>
    <property type="match status" value="1"/>
</dbReference>
<dbReference type="InterPro" id="IPR050187">
    <property type="entry name" value="Lipid_Phosphate_FormReg"/>
</dbReference>
<proteinExistence type="inferred from homology"/>
<evidence type="ECO:0000313" key="11">
    <source>
        <dbReference type="Proteomes" id="UP001644719"/>
    </source>
</evidence>
<gene>
    <name evidence="10" type="ORF">G5B17_09030</name>
</gene>
<keyword evidence="6" id="KW-0067">ATP-binding</keyword>
<evidence type="ECO:0000256" key="7">
    <source>
        <dbReference type="ARBA" id="ARBA00023209"/>
    </source>
</evidence>
<sequence length="310" mass="34449">MYYFIVNPNSRSGRGRSIWNEIHQQLMLRGIDFQYCLTRYSGHAAEIASDACALGTESEPVYIIAVGGDGTIHEVLTGITDFDRVVFGYIPTGSGNDFCRSMRLPFDPMESLEYILKAEHISKMDVPYLLRNNKKSRFGISTGIGYDAGVCQEVLATPLKKIFNRLGLGKLIYLFIALKQLIFINPGKMTVTLDGENTFSYDHVYFTAVMNQKYEGGGFKFCPDAQPDDQLLDVILVEGIRKIKLLFCLPTAFFGKHVGIRGIHILTCSDIHVHSASALPIHIDGESGGIREDLTVSIEKSSLKIILPVV</sequence>
<comment type="similarity">
    <text evidence="2">Belongs to the diacylglycerol/lipid kinase family.</text>
</comment>
<dbReference type="Gene3D" id="3.40.50.10330">
    <property type="entry name" value="Probable inorganic polyphosphate/atp-NAD kinase, domain 1"/>
    <property type="match status" value="1"/>
</dbReference>
<dbReference type="EMBL" id="JAAITS010000022">
    <property type="protein sequence ID" value="NSG85575.1"/>
    <property type="molecule type" value="Genomic_DNA"/>
</dbReference>
<dbReference type="InterPro" id="IPR005218">
    <property type="entry name" value="Diacylglycerol/lipid_kinase"/>
</dbReference>
<dbReference type="GO" id="GO:0016301">
    <property type="term" value="F:kinase activity"/>
    <property type="evidence" value="ECO:0007669"/>
    <property type="project" value="UniProtKB-KW"/>
</dbReference>
<protein>
    <submittedName>
        <fullName evidence="10">Diacylglycerol kinase family lipid kinase</fullName>
    </submittedName>
</protein>
<dbReference type="PANTHER" id="PTHR12358:SF54">
    <property type="entry name" value="SPHINGOSINE KINASE RELATED PROTEIN"/>
    <property type="match status" value="1"/>
</dbReference>
<reference evidence="10 11" key="1">
    <citation type="journal article" date="2020" name="Cell Host Microbe">
        <title>Functional and Genomic Variation between Human-Derived Isolates of Lachnospiraceae Reveals Inter- and Intra-Species Diversity.</title>
        <authorList>
            <person name="Sorbara M.T."/>
            <person name="Littmann E.R."/>
            <person name="Fontana E."/>
            <person name="Moody T.U."/>
            <person name="Kohout C.E."/>
            <person name="Gjonbalaj M."/>
            <person name="Eaton V."/>
            <person name="Seok R."/>
            <person name="Leiner I.M."/>
            <person name="Pamer E.G."/>
        </authorList>
    </citation>
    <scope>NUCLEOTIDE SEQUENCE [LARGE SCALE GENOMIC DNA]</scope>
    <source>
        <strain evidence="10 11">MSK.17.74</strain>
    </source>
</reference>
<comment type="cofactor">
    <cofactor evidence="1">
        <name>Mg(2+)</name>
        <dbReference type="ChEBI" id="CHEBI:18420"/>
    </cofactor>
</comment>
<keyword evidence="7" id="KW-0444">Lipid biosynthesis</keyword>
<keyword evidence="3" id="KW-0808">Transferase</keyword>
<dbReference type="InterPro" id="IPR045540">
    <property type="entry name" value="YegS/DAGK_C"/>
</dbReference>
<dbReference type="SUPFAM" id="SSF111331">
    <property type="entry name" value="NAD kinase/diacylglycerol kinase-like"/>
    <property type="match status" value="1"/>
</dbReference>
<keyword evidence="5 10" id="KW-0418">Kinase</keyword>
<accession>A0ABX2H8R9</accession>
<dbReference type="Pfam" id="PF19279">
    <property type="entry name" value="YegS_C"/>
    <property type="match status" value="1"/>
</dbReference>
<dbReference type="Pfam" id="PF00781">
    <property type="entry name" value="DAGK_cat"/>
    <property type="match status" value="1"/>
</dbReference>
<evidence type="ECO:0000256" key="2">
    <source>
        <dbReference type="ARBA" id="ARBA00005983"/>
    </source>
</evidence>
<dbReference type="InterPro" id="IPR017438">
    <property type="entry name" value="ATP-NAD_kinase_N"/>
</dbReference>
<dbReference type="PANTHER" id="PTHR12358">
    <property type="entry name" value="SPHINGOSINE KINASE"/>
    <property type="match status" value="1"/>
</dbReference>
<evidence type="ECO:0000256" key="8">
    <source>
        <dbReference type="ARBA" id="ARBA00023264"/>
    </source>
</evidence>
<evidence type="ECO:0000256" key="4">
    <source>
        <dbReference type="ARBA" id="ARBA00022741"/>
    </source>
</evidence>
<evidence type="ECO:0000256" key="6">
    <source>
        <dbReference type="ARBA" id="ARBA00022840"/>
    </source>
</evidence>
<keyword evidence="7" id="KW-0594">Phospholipid biosynthesis</keyword>
<organism evidence="10 11">
    <name type="scientific">Blautia faecis</name>
    <dbReference type="NCBI Taxonomy" id="871665"/>
    <lineage>
        <taxon>Bacteria</taxon>
        <taxon>Bacillati</taxon>
        <taxon>Bacillota</taxon>
        <taxon>Clostridia</taxon>
        <taxon>Lachnospirales</taxon>
        <taxon>Lachnospiraceae</taxon>
        <taxon>Blautia</taxon>
    </lineage>
</organism>
<comment type="caution">
    <text evidence="10">The sequence shown here is derived from an EMBL/GenBank/DDBJ whole genome shotgun (WGS) entry which is preliminary data.</text>
</comment>
<evidence type="ECO:0000256" key="5">
    <source>
        <dbReference type="ARBA" id="ARBA00022777"/>
    </source>
</evidence>
<dbReference type="Gene3D" id="2.60.200.40">
    <property type="match status" value="1"/>
</dbReference>
<evidence type="ECO:0000313" key="10">
    <source>
        <dbReference type="EMBL" id="NSG85575.1"/>
    </source>
</evidence>
<keyword evidence="4" id="KW-0547">Nucleotide-binding</keyword>
<dbReference type="InterPro" id="IPR016064">
    <property type="entry name" value="NAD/diacylglycerol_kinase_sf"/>
</dbReference>
<keyword evidence="8" id="KW-1208">Phospholipid metabolism</keyword>
<dbReference type="NCBIfam" id="TIGR00147">
    <property type="entry name" value="YegS/Rv2252/BmrU family lipid kinase"/>
    <property type="match status" value="1"/>
</dbReference>
<evidence type="ECO:0000256" key="3">
    <source>
        <dbReference type="ARBA" id="ARBA00022679"/>
    </source>
</evidence>
<feature type="domain" description="DAGKc" evidence="9">
    <location>
        <begin position="1"/>
        <end position="133"/>
    </location>
</feature>
<dbReference type="RefSeq" id="WP_118583854.1">
    <property type="nucleotide sequence ID" value="NZ_JAAINN010000002.1"/>
</dbReference>
<evidence type="ECO:0000256" key="1">
    <source>
        <dbReference type="ARBA" id="ARBA00001946"/>
    </source>
</evidence>
<dbReference type="Proteomes" id="UP001644719">
    <property type="component" value="Unassembled WGS sequence"/>
</dbReference>
<dbReference type="GeneID" id="69512905"/>
<keyword evidence="7" id="KW-0443">Lipid metabolism</keyword>
<dbReference type="SMART" id="SM00046">
    <property type="entry name" value="DAGKc"/>
    <property type="match status" value="1"/>
</dbReference>